<evidence type="ECO:0000313" key="1">
    <source>
        <dbReference type="EMBL" id="SPD74065.1"/>
    </source>
</evidence>
<accession>A0A445MX72</accession>
<reference evidence="1" key="1">
    <citation type="submission" date="2018-01" db="EMBL/GenBank/DDBJ databases">
        <authorList>
            <person name="Regsiter A."/>
            <person name="William W."/>
        </authorList>
    </citation>
    <scope>NUCLEOTIDE SEQUENCE</scope>
    <source>
        <strain evidence="1">TRIP AH-1</strain>
    </source>
</reference>
<dbReference type="AlphaFoldDB" id="A0A445MX72"/>
<name>A0A445MX72_9BACT</name>
<dbReference type="EMBL" id="OJIN01000117">
    <property type="protein sequence ID" value="SPD74065.1"/>
    <property type="molecule type" value="Genomic_DNA"/>
</dbReference>
<proteinExistence type="predicted"/>
<sequence length="48" mass="5713">MSPNFVDLWQIQKQLSCHLLTMATQYTDFPYLRRVCWIKGCKETAFSL</sequence>
<gene>
    <name evidence="1" type="ORF">PITCH_A2030209</name>
</gene>
<organism evidence="1">
    <name type="scientific">uncultured Desulfobacterium sp</name>
    <dbReference type="NCBI Taxonomy" id="201089"/>
    <lineage>
        <taxon>Bacteria</taxon>
        <taxon>Pseudomonadati</taxon>
        <taxon>Thermodesulfobacteriota</taxon>
        <taxon>Desulfobacteria</taxon>
        <taxon>Desulfobacterales</taxon>
        <taxon>Desulfobacteriaceae</taxon>
        <taxon>Desulfobacterium</taxon>
        <taxon>environmental samples</taxon>
    </lineage>
</organism>
<protein>
    <submittedName>
        <fullName evidence="1">Uncharacterized protein</fullName>
    </submittedName>
</protein>